<gene>
    <name evidence="1" type="ORF">HAX54_042284</name>
</gene>
<protein>
    <submittedName>
        <fullName evidence="1">Uncharacterized protein</fullName>
    </submittedName>
</protein>
<evidence type="ECO:0000313" key="1">
    <source>
        <dbReference type="EMBL" id="MCE2055257.1"/>
    </source>
</evidence>
<reference evidence="1 2" key="1">
    <citation type="journal article" date="2021" name="BMC Genomics">
        <title>Datura genome reveals duplications of psychoactive alkaloid biosynthetic genes and high mutation rate following tissue culture.</title>
        <authorList>
            <person name="Rajewski A."/>
            <person name="Carter-House D."/>
            <person name="Stajich J."/>
            <person name="Litt A."/>
        </authorList>
    </citation>
    <scope>NUCLEOTIDE SEQUENCE [LARGE SCALE GENOMIC DNA]</scope>
    <source>
        <strain evidence="1">AR-01</strain>
    </source>
</reference>
<keyword evidence="2" id="KW-1185">Reference proteome</keyword>
<name>A0ABS8VZF2_DATST</name>
<dbReference type="EMBL" id="JACEIK010006209">
    <property type="protein sequence ID" value="MCE2055257.1"/>
    <property type="molecule type" value="Genomic_DNA"/>
</dbReference>
<dbReference type="Proteomes" id="UP000823775">
    <property type="component" value="Unassembled WGS sequence"/>
</dbReference>
<comment type="caution">
    <text evidence="1">The sequence shown here is derived from an EMBL/GenBank/DDBJ whole genome shotgun (WGS) entry which is preliminary data.</text>
</comment>
<organism evidence="1 2">
    <name type="scientific">Datura stramonium</name>
    <name type="common">Jimsonweed</name>
    <name type="synonym">Common thornapple</name>
    <dbReference type="NCBI Taxonomy" id="4076"/>
    <lineage>
        <taxon>Eukaryota</taxon>
        <taxon>Viridiplantae</taxon>
        <taxon>Streptophyta</taxon>
        <taxon>Embryophyta</taxon>
        <taxon>Tracheophyta</taxon>
        <taxon>Spermatophyta</taxon>
        <taxon>Magnoliopsida</taxon>
        <taxon>eudicotyledons</taxon>
        <taxon>Gunneridae</taxon>
        <taxon>Pentapetalae</taxon>
        <taxon>asterids</taxon>
        <taxon>lamiids</taxon>
        <taxon>Solanales</taxon>
        <taxon>Solanaceae</taxon>
        <taxon>Solanoideae</taxon>
        <taxon>Datureae</taxon>
        <taxon>Datura</taxon>
    </lineage>
</organism>
<sequence>MAGDETTRWGALGAASSASYGIIAPPSVRSDREAVQYNVRRTGLSHEDLLVPIFRGEQYDVQRDYIEAVRAVLRTSHLLTPLCRISIMTSDERRLGVQLYGSPV</sequence>
<accession>A0ABS8VZF2</accession>
<evidence type="ECO:0000313" key="2">
    <source>
        <dbReference type="Proteomes" id="UP000823775"/>
    </source>
</evidence>
<proteinExistence type="predicted"/>